<evidence type="ECO:0000256" key="2">
    <source>
        <dbReference type="ARBA" id="ARBA00022670"/>
    </source>
</evidence>
<dbReference type="EC" id="3.4.-.-" evidence="8"/>
<evidence type="ECO:0000256" key="8">
    <source>
        <dbReference type="RuleBase" id="RU364100"/>
    </source>
</evidence>
<dbReference type="GO" id="GO:0016829">
    <property type="term" value="F:lyase activity"/>
    <property type="evidence" value="ECO:0007669"/>
    <property type="project" value="UniProtKB-KW"/>
</dbReference>
<evidence type="ECO:0000313" key="10">
    <source>
        <dbReference type="Proteomes" id="UP000031338"/>
    </source>
</evidence>
<evidence type="ECO:0000256" key="1">
    <source>
        <dbReference type="ARBA" id="ARBA00008136"/>
    </source>
</evidence>
<dbReference type="Gene3D" id="3.90.1680.10">
    <property type="entry name" value="SOS response associated peptidase-like"/>
    <property type="match status" value="1"/>
</dbReference>
<dbReference type="GO" id="GO:0106300">
    <property type="term" value="P:protein-DNA covalent cross-linking repair"/>
    <property type="evidence" value="ECO:0007669"/>
    <property type="project" value="InterPro"/>
</dbReference>
<sequence length="240" mass="26379">MRAAYQTPAPGDELSGVAGPKELIRRCRVMCNNYERHLNWSNLQEALAVAGLNVALRPPALLPPTRDVRVSDDGAVLRAAGNGVEAVTMRWGFRPARTKAAPVFNFRADGRDFSDSRRCLIPASAFFEFTGDKAPKSKWRFTMRDEPMFCVAGLWKDEEHGQTCSFTMLTLPPRPDVAPFHDRQIVTLAPKEWARWLCLEGAGSLDVPPAGTLAVSLVRQGRDEPSGELLALAHPARSAA</sequence>
<dbReference type="GO" id="GO:0008233">
    <property type="term" value="F:peptidase activity"/>
    <property type="evidence" value="ECO:0007669"/>
    <property type="project" value="UniProtKB-KW"/>
</dbReference>
<dbReference type="SUPFAM" id="SSF143081">
    <property type="entry name" value="BB1717-like"/>
    <property type="match status" value="1"/>
</dbReference>
<keyword evidence="7" id="KW-0456">Lyase</keyword>
<evidence type="ECO:0000256" key="5">
    <source>
        <dbReference type="ARBA" id="ARBA00023124"/>
    </source>
</evidence>
<organism evidence="9 10">
    <name type="scientific">Novosphingobium subterraneum</name>
    <dbReference type="NCBI Taxonomy" id="48936"/>
    <lineage>
        <taxon>Bacteria</taxon>
        <taxon>Pseudomonadati</taxon>
        <taxon>Pseudomonadota</taxon>
        <taxon>Alphaproteobacteria</taxon>
        <taxon>Sphingomonadales</taxon>
        <taxon>Sphingomonadaceae</taxon>
        <taxon>Novosphingobium</taxon>
    </lineage>
</organism>
<reference evidence="9 10" key="1">
    <citation type="submission" date="2014-10" db="EMBL/GenBank/DDBJ databases">
        <title>Draft genome sequence of Novosphingobium subterraneum DSM 12447.</title>
        <authorList>
            <person name="Gan H.M."/>
            <person name="Gan H.Y."/>
            <person name="Savka M.A."/>
        </authorList>
    </citation>
    <scope>NUCLEOTIDE SEQUENCE [LARGE SCALE GENOMIC DNA]</scope>
    <source>
        <strain evidence="9 10">DSM 12447</strain>
    </source>
</reference>
<dbReference type="EMBL" id="JRVC01000011">
    <property type="protein sequence ID" value="KHS45933.1"/>
    <property type="molecule type" value="Genomic_DNA"/>
</dbReference>
<keyword evidence="5" id="KW-0190">Covalent protein-DNA linkage</keyword>
<keyword evidence="3" id="KW-0227">DNA damage</keyword>
<evidence type="ECO:0000256" key="6">
    <source>
        <dbReference type="ARBA" id="ARBA00023125"/>
    </source>
</evidence>
<keyword evidence="10" id="KW-1185">Reference proteome</keyword>
<evidence type="ECO:0000256" key="7">
    <source>
        <dbReference type="ARBA" id="ARBA00023239"/>
    </source>
</evidence>
<dbReference type="InterPro" id="IPR003738">
    <property type="entry name" value="SRAP"/>
</dbReference>
<dbReference type="InterPro" id="IPR036590">
    <property type="entry name" value="SRAP-like"/>
</dbReference>
<keyword evidence="6" id="KW-0238">DNA-binding</keyword>
<keyword evidence="2 8" id="KW-0645">Protease</keyword>
<evidence type="ECO:0000313" key="9">
    <source>
        <dbReference type="EMBL" id="KHS45933.1"/>
    </source>
</evidence>
<dbReference type="Proteomes" id="UP000031338">
    <property type="component" value="Unassembled WGS sequence"/>
</dbReference>
<comment type="similarity">
    <text evidence="1 8">Belongs to the SOS response-associated peptidase family.</text>
</comment>
<keyword evidence="4 8" id="KW-0378">Hydrolase</keyword>
<dbReference type="PATRIC" id="fig|48936.3.peg.2548"/>
<name>A0A0B8ZI59_9SPHN</name>
<dbReference type="AlphaFoldDB" id="A0A0B8ZI59"/>
<protein>
    <recommendedName>
        <fullName evidence="8">Abasic site processing protein</fullName>
        <ecNumber evidence="8">3.4.-.-</ecNumber>
    </recommendedName>
</protein>
<dbReference type="STRING" id="48936.NJ75_02540"/>
<proteinExistence type="inferred from homology"/>
<dbReference type="PANTHER" id="PTHR13604">
    <property type="entry name" value="DC12-RELATED"/>
    <property type="match status" value="1"/>
</dbReference>
<accession>A0A0B8ZI59</accession>
<dbReference type="GO" id="GO:0006508">
    <property type="term" value="P:proteolysis"/>
    <property type="evidence" value="ECO:0007669"/>
    <property type="project" value="UniProtKB-KW"/>
</dbReference>
<dbReference type="GO" id="GO:0003697">
    <property type="term" value="F:single-stranded DNA binding"/>
    <property type="evidence" value="ECO:0007669"/>
    <property type="project" value="InterPro"/>
</dbReference>
<evidence type="ECO:0000256" key="3">
    <source>
        <dbReference type="ARBA" id="ARBA00022763"/>
    </source>
</evidence>
<dbReference type="PANTHER" id="PTHR13604:SF0">
    <property type="entry name" value="ABASIC SITE PROCESSING PROTEIN HMCES"/>
    <property type="match status" value="1"/>
</dbReference>
<evidence type="ECO:0000256" key="4">
    <source>
        <dbReference type="ARBA" id="ARBA00022801"/>
    </source>
</evidence>
<dbReference type="Pfam" id="PF02586">
    <property type="entry name" value="SRAP"/>
    <property type="match status" value="1"/>
</dbReference>
<gene>
    <name evidence="9" type="ORF">NJ75_02540</name>
</gene>
<comment type="caution">
    <text evidence="9">The sequence shown here is derived from an EMBL/GenBank/DDBJ whole genome shotgun (WGS) entry which is preliminary data.</text>
</comment>